<keyword evidence="7" id="KW-1185">Reference proteome</keyword>
<dbReference type="GO" id="GO:0006729">
    <property type="term" value="P:tetrahydrobiopterin biosynthetic process"/>
    <property type="evidence" value="ECO:0007669"/>
    <property type="project" value="InterPro"/>
</dbReference>
<evidence type="ECO:0000313" key="6">
    <source>
        <dbReference type="EMBL" id="GFS03187.1"/>
    </source>
</evidence>
<evidence type="ECO:0000256" key="2">
    <source>
        <dbReference type="ARBA" id="ARBA00006472"/>
    </source>
</evidence>
<comment type="caution">
    <text evidence="6">The sequence shown here is derived from an EMBL/GenBank/DDBJ whole genome shotgun (WGS) entry which is preliminary data.</text>
</comment>
<organism evidence="6 7">
    <name type="scientific">Elysia marginata</name>
    <dbReference type="NCBI Taxonomy" id="1093978"/>
    <lineage>
        <taxon>Eukaryota</taxon>
        <taxon>Metazoa</taxon>
        <taxon>Spiralia</taxon>
        <taxon>Lophotrochozoa</taxon>
        <taxon>Mollusca</taxon>
        <taxon>Gastropoda</taxon>
        <taxon>Heterobranchia</taxon>
        <taxon>Euthyneura</taxon>
        <taxon>Panpulmonata</taxon>
        <taxon>Sacoglossa</taxon>
        <taxon>Placobranchoidea</taxon>
        <taxon>Plakobranchidae</taxon>
        <taxon>Elysia</taxon>
    </lineage>
</organism>
<keyword evidence="5" id="KW-0472">Membrane</keyword>
<comment type="catalytic activity">
    <reaction evidence="1">
        <text>(4aS,6R)-4a-hydroxy-L-erythro-5,6,7,8-tetrahydrobiopterin = (6R)-L-erythro-6,7-dihydrobiopterin + H2O</text>
        <dbReference type="Rhea" id="RHEA:11920"/>
        <dbReference type="ChEBI" id="CHEBI:15377"/>
        <dbReference type="ChEBI" id="CHEBI:15642"/>
        <dbReference type="ChEBI" id="CHEBI:43120"/>
        <dbReference type="EC" id="4.2.1.96"/>
    </reaction>
</comment>
<dbReference type="SUPFAM" id="SSF55248">
    <property type="entry name" value="PCD-like"/>
    <property type="match status" value="1"/>
</dbReference>
<dbReference type="EMBL" id="BMAT01009279">
    <property type="protein sequence ID" value="GFS03187.1"/>
    <property type="molecule type" value="Genomic_DNA"/>
</dbReference>
<keyword evidence="5" id="KW-1133">Transmembrane helix</keyword>
<dbReference type="InterPro" id="IPR001533">
    <property type="entry name" value="Pterin_deHydtase"/>
</dbReference>
<dbReference type="Pfam" id="PF01329">
    <property type="entry name" value="Pterin_4a"/>
    <property type="match status" value="1"/>
</dbReference>
<reference evidence="6 7" key="1">
    <citation type="journal article" date="2021" name="Elife">
        <title>Chloroplast acquisition without the gene transfer in kleptoplastic sea slugs, Plakobranchus ocellatus.</title>
        <authorList>
            <person name="Maeda T."/>
            <person name="Takahashi S."/>
            <person name="Yoshida T."/>
            <person name="Shimamura S."/>
            <person name="Takaki Y."/>
            <person name="Nagai Y."/>
            <person name="Toyoda A."/>
            <person name="Suzuki Y."/>
            <person name="Arimoto A."/>
            <person name="Ishii H."/>
            <person name="Satoh N."/>
            <person name="Nishiyama T."/>
            <person name="Hasebe M."/>
            <person name="Maruyama T."/>
            <person name="Minagawa J."/>
            <person name="Obokata J."/>
            <person name="Shigenobu S."/>
        </authorList>
    </citation>
    <scope>NUCLEOTIDE SEQUENCE [LARGE SCALE GENOMIC DNA]</scope>
</reference>
<evidence type="ECO:0000256" key="4">
    <source>
        <dbReference type="ARBA" id="ARBA00023239"/>
    </source>
</evidence>
<proteinExistence type="inferred from homology"/>
<feature type="transmembrane region" description="Helical" evidence="5">
    <location>
        <begin position="32"/>
        <end position="55"/>
    </location>
</feature>
<evidence type="ECO:0000313" key="7">
    <source>
        <dbReference type="Proteomes" id="UP000762676"/>
    </source>
</evidence>
<dbReference type="InterPro" id="IPR036428">
    <property type="entry name" value="PCD_sf"/>
</dbReference>
<name>A0AAV4I133_9GAST</name>
<evidence type="ECO:0000256" key="3">
    <source>
        <dbReference type="ARBA" id="ARBA00013252"/>
    </source>
</evidence>
<sequence>MVMGAATAVVRAIVVVAVVVEVMVVVEVVVEVVIAAAEVIVVITVAVVVEAFRFITGIGLEANRTGHYPEWHNYNSKVGIILQTPSVSTITVKDINLAHYIDSLAV</sequence>
<dbReference type="GO" id="GO:0008124">
    <property type="term" value="F:4-alpha-hydroxytetrahydrobiopterin dehydratase activity"/>
    <property type="evidence" value="ECO:0007669"/>
    <property type="project" value="UniProtKB-EC"/>
</dbReference>
<comment type="similarity">
    <text evidence="2">Belongs to the pterin-4-alpha-carbinolamine dehydratase family.</text>
</comment>
<keyword evidence="5" id="KW-0812">Transmembrane</keyword>
<dbReference type="AlphaFoldDB" id="A0AAV4I133"/>
<evidence type="ECO:0000256" key="5">
    <source>
        <dbReference type="SAM" id="Phobius"/>
    </source>
</evidence>
<dbReference type="Gene3D" id="3.30.1360.20">
    <property type="entry name" value="Transcriptional coactivator/pterin dehydratase"/>
    <property type="match status" value="1"/>
</dbReference>
<evidence type="ECO:0000256" key="1">
    <source>
        <dbReference type="ARBA" id="ARBA00001554"/>
    </source>
</evidence>
<dbReference type="EC" id="4.2.1.96" evidence="3"/>
<feature type="transmembrane region" description="Helical" evidence="5">
    <location>
        <begin position="7"/>
        <end position="26"/>
    </location>
</feature>
<accession>A0AAV4I133</accession>
<dbReference type="Proteomes" id="UP000762676">
    <property type="component" value="Unassembled WGS sequence"/>
</dbReference>
<keyword evidence="4" id="KW-0456">Lyase</keyword>
<protein>
    <recommendedName>
        <fullName evidence="3">4a-hydroxytetrahydrobiopterin dehydratase</fullName>
        <ecNumber evidence="3">4.2.1.96</ecNumber>
    </recommendedName>
</protein>
<gene>
    <name evidence="6" type="ORF">ElyMa_004626000</name>
</gene>